<comment type="caution">
    <text evidence="1">The sequence shown here is derived from an EMBL/GenBank/DDBJ whole genome shotgun (WGS) entry which is preliminary data.</text>
</comment>
<dbReference type="EMBL" id="PHQY01000646">
    <property type="protein sequence ID" value="PJO42846.1"/>
    <property type="molecule type" value="Genomic_DNA"/>
</dbReference>
<reference evidence="1 2" key="1">
    <citation type="submission" date="2017-11" db="EMBL/GenBank/DDBJ databases">
        <title>Bacterial isolate from king chilli rhizosphere.</title>
        <authorList>
            <person name="Takhelmayum P."/>
            <person name="Sarangthem I."/>
        </authorList>
    </citation>
    <scope>NUCLEOTIDE SEQUENCE [LARGE SCALE GENOMIC DNA]</scope>
    <source>
        <strain evidence="2">t26</strain>
    </source>
</reference>
<accession>A0A2M9Q437</accession>
<name>A0A2M9Q437_9BACI</name>
<organism evidence="1 2">
    <name type="scientific">Lysinibacillus xylanilyticus</name>
    <dbReference type="NCBI Taxonomy" id="582475"/>
    <lineage>
        <taxon>Bacteria</taxon>
        <taxon>Bacillati</taxon>
        <taxon>Bacillota</taxon>
        <taxon>Bacilli</taxon>
        <taxon>Bacillales</taxon>
        <taxon>Bacillaceae</taxon>
        <taxon>Lysinibacillus</taxon>
    </lineage>
</organism>
<dbReference type="AlphaFoldDB" id="A0A2M9Q437"/>
<protein>
    <submittedName>
        <fullName evidence="1">Uncharacterized protein</fullName>
    </submittedName>
</protein>
<dbReference type="Proteomes" id="UP000232101">
    <property type="component" value="Unassembled WGS sequence"/>
</dbReference>
<gene>
    <name evidence="1" type="ORF">CWD94_13730</name>
</gene>
<proteinExistence type="predicted"/>
<sequence length="63" mass="7350">MFRKLGDKLKKLVDKSIKLLDKSIKLLDKSIKLVDKHPKFSINLKTVSVNPHHWKNHTFAAEK</sequence>
<evidence type="ECO:0000313" key="1">
    <source>
        <dbReference type="EMBL" id="PJO42846.1"/>
    </source>
</evidence>
<evidence type="ECO:0000313" key="2">
    <source>
        <dbReference type="Proteomes" id="UP000232101"/>
    </source>
</evidence>